<accession>A0A6J6PAY1</accession>
<feature type="domain" description="SMP-30/Gluconolactonase/LRE-like region" evidence="2">
    <location>
        <begin position="15"/>
        <end position="223"/>
    </location>
</feature>
<dbReference type="AlphaFoldDB" id="A0A6J6PAY1"/>
<evidence type="ECO:0000256" key="1">
    <source>
        <dbReference type="ARBA" id="ARBA00022801"/>
    </source>
</evidence>
<evidence type="ECO:0000259" key="2">
    <source>
        <dbReference type="Pfam" id="PF08450"/>
    </source>
</evidence>
<dbReference type="InterPro" id="IPR011042">
    <property type="entry name" value="6-blade_b-propeller_TolB-like"/>
</dbReference>
<dbReference type="PANTHER" id="PTHR47572:SF4">
    <property type="entry name" value="LACTONASE DRP35"/>
    <property type="match status" value="1"/>
</dbReference>
<dbReference type="GO" id="GO:0016787">
    <property type="term" value="F:hydrolase activity"/>
    <property type="evidence" value="ECO:0007669"/>
    <property type="project" value="UniProtKB-KW"/>
</dbReference>
<protein>
    <submittedName>
        <fullName evidence="3">Unannotated protein</fullName>
    </submittedName>
</protein>
<reference evidence="3" key="1">
    <citation type="submission" date="2020-05" db="EMBL/GenBank/DDBJ databases">
        <authorList>
            <person name="Chiriac C."/>
            <person name="Salcher M."/>
            <person name="Ghai R."/>
            <person name="Kavagutti S V."/>
        </authorList>
    </citation>
    <scope>NUCLEOTIDE SEQUENCE</scope>
</reference>
<sequence length="280" mass="30043">MSDIPVLKRLDGLGFAEALRWHNGELWFSDMFRGRVMSWNPDADATVRLSHSQGGPEMPGGIGWAANGDLLVVDCLRRLVLRLDGSANLSVHADLSALTSYPLNDMHVEADGTAWVGGYGFNPDTEPAADSVLYRISPAGDVTLSSSKFVFPNGCERRADSFAVAETFADRISFIDDNGERVSSFDCEPGSGPDGLSFGPEAKLFVAMAFAGRIDSFTVDGEREVFFTLDASDNFAGQAMGIFDCAVRPDLKAIAFSSACLDEAFANLNDTGSITLLSLD</sequence>
<evidence type="ECO:0000313" key="3">
    <source>
        <dbReference type="EMBL" id="CAB4695632.1"/>
    </source>
</evidence>
<dbReference type="Gene3D" id="2.120.10.30">
    <property type="entry name" value="TolB, C-terminal domain"/>
    <property type="match status" value="1"/>
</dbReference>
<dbReference type="SUPFAM" id="SSF63829">
    <property type="entry name" value="Calcium-dependent phosphotriesterase"/>
    <property type="match status" value="1"/>
</dbReference>
<keyword evidence="1" id="KW-0378">Hydrolase</keyword>
<dbReference type="EMBL" id="CAEZXK010000061">
    <property type="protein sequence ID" value="CAB4695632.1"/>
    <property type="molecule type" value="Genomic_DNA"/>
</dbReference>
<dbReference type="PANTHER" id="PTHR47572">
    <property type="entry name" value="LIPOPROTEIN-RELATED"/>
    <property type="match status" value="1"/>
</dbReference>
<dbReference type="InterPro" id="IPR013658">
    <property type="entry name" value="SGL"/>
</dbReference>
<gene>
    <name evidence="3" type="ORF">UFOPK2370_01229</name>
</gene>
<dbReference type="Pfam" id="PF08450">
    <property type="entry name" value="SGL"/>
    <property type="match status" value="1"/>
</dbReference>
<name>A0A6J6PAY1_9ZZZZ</name>
<dbReference type="InterPro" id="IPR051262">
    <property type="entry name" value="SMP-30/CGR1_Lactonase"/>
</dbReference>
<organism evidence="3">
    <name type="scientific">freshwater metagenome</name>
    <dbReference type="NCBI Taxonomy" id="449393"/>
    <lineage>
        <taxon>unclassified sequences</taxon>
        <taxon>metagenomes</taxon>
        <taxon>ecological metagenomes</taxon>
    </lineage>
</organism>
<proteinExistence type="predicted"/>